<dbReference type="Proteomes" id="UP001176961">
    <property type="component" value="Unassembled WGS sequence"/>
</dbReference>
<keyword evidence="3" id="KW-1185">Reference proteome</keyword>
<dbReference type="EMBL" id="CATQJL010000326">
    <property type="protein sequence ID" value="CAJ0608854.1"/>
    <property type="molecule type" value="Genomic_DNA"/>
</dbReference>
<reference evidence="2" key="1">
    <citation type="submission" date="2023-07" db="EMBL/GenBank/DDBJ databases">
        <authorList>
            <consortium name="CYATHOMIX"/>
        </authorList>
    </citation>
    <scope>NUCLEOTIDE SEQUENCE</scope>
    <source>
        <strain evidence="2">N/A</strain>
    </source>
</reference>
<name>A0AA36MD95_CYLNA</name>
<organism evidence="2 3">
    <name type="scientific">Cylicocyclus nassatus</name>
    <name type="common">Nematode worm</name>
    <dbReference type="NCBI Taxonomy" id="53992"/>
    <lineage>
        <taxon>Eukaryota</taxon>
        <taxon>Metazoa</taxon>
        <taxon>Ecdysozoa</taxon>
        <taxon>Nematoda</taxon>
        <taxon>Chromadorea</taxon>
        <taxon>Rhabditida</taxon>
        <taxon>Rhabditina</taxon>
        <taxon>Rhabditomorpha</taxon>
        <taxon>Strongyloidea</taxon>
        <taxon>Strongylidae</taxon>
        <taxon>Cylicocyclus</taxon>
    </lineage>
</organism>
<feature type="compositionally biased region" description="Polar residues" evidence="1">
    <location>
        <begin position="20"/>
        <end position="30"/>
    </location>
</feature>
<sequence length="298" mass="33438">MPFGKICISPVPRVPRRSGTPINSRGNTPDSWGAACASPSDFKSRSPSPRIPPGGDWIAWADKLEADLAKTTAELEAAKHEIVRLEHPPPCAKCAELKKNYEECQVHFRILVAKSMHESEAAEKARIVERRRSMNLNKELIELHDDLHNVRRVFVYNEELLRQPQTLLEEALYEEEVVLSCLVRGEVEETWLKVQENNTVEVAVMVLNNDGERVTLSCILHNTHNEPFNVCNGANWKADRTCVVLHFGNLVITKYGEKIAFDKAFVGVLARGTTNSLLLINVADNGLAALLSEKRNRL</sequence>
<evidence type="ECO:0000256" key="1">
    <source>
        <dbReference type="SAM" id="MobiDB-lite"/>
    </source>
</evidence>
<accession>A0AA36MD95</accession>
<dbReference type="AlphaFoldDB" id="A0AA36MD95"/>
<proteinExistence type="predicted"/>
<feature type="region of interest" description="Disordered" evidence="1">
    <location>
        <begin position="14"/>
        <end position="50"/>
    </location>
</feature>
<evidence type="ECO:0000313" key="3">
    <source>
        <dbReference type="Proteomes" id="UP001176961"/>
    </source>
</evidence>
<gene>
    <name evidence="2" type="ORF">CYNAS_LOCUS20837</name>
</gene>
<protein>
    <submittedName>
        <fullName evidence="2">Uncharacterized protein</fullName>
    </submittedName>
</protein>
<comment type="caution">
    <text evidence="2">The sequence shown here is derived from an EMBL/GenBank/DDBJ whole genome shotgun (WGS) entry which is preliminary data.</text>
</comment>
<evidence type="ECO:0000313" key="2">
    <source>
        <dbReference type="EMBL" id="CAJ0608854.1"/>
    </source>
</evidence>